<name>A0A0S4TNJ3_RALSL</name>
<dbReference type="EMBL" id="LN899819">
    <property type="protein sequence ID" value="CUV11037.1"/>
    <property type="molecule type" value="Genomic_DNA"/>
</dbReference>
<organism evidence="1">
    <name type="scientific">Ralstonia solanacearum</name>
    <name type="common">Pseudomonas solanacearum</name>
    <dbReference type="NCBI Taxonomy" id="305"/>
    <lineage>
        <taxon>Bacteria</taxon>
        <taxon>Pseudomonadati</taxon>
        <taxon>Pseudomonadota</taxon>
        <taxon>Betaproteobacteria</taxon>
        <taxon>Burkholderiales</taxon>
        <taxon>Burkholderiaceae</taxon>
        <taxon>Ralstonia</taxon>
        <taxon>Ralstonia solanacearum species complex</taxon>
    </lineage>
</organism>
<gene>
    <name evidence="1" type="ORF">RUN39_v1_50109</name>
</gene>
<accession>A0A0S4TNJ3</accession>
<evidence type="ECO:0000313" key="1">
    <source>
        <dbReference type="EMBL" id="CUV11037.1"/>
    </source>
</evidence>
<dbReference type="AlphaFoldDB" id="A0A0S4TNJ3"/>
<reference evidence="1" key="1">
    <citation type="submission" date="2015-10" db="EMBL/GenBank/DDBJ databases">
        <authorList>
            <person name="Gilbert D.G."/>
        </authorList>
    </citation>
    <scope>NUCLEOTIDE SEQUENCE</scope>
    <source>
        <strain evidence="1">Phyl III-seqv23</strain>
    </source>
</reference>
<sequence>MARLRSAAASAASVPDLLISLVAVVVHVHWLPLTVNRRTTPFSLASARPGRSKTVRLRTNSKLLTPPSGSACFTQGHGTSGQPHATAPRRCFCCLAQNSHMPWATGQTTTVSFPLSGPCSAFHPPSRKRSSNAS</sequence>
<proteinExistence type="predicted"/>
<protein>
    <submittedName>
        <fullName evidence="1">Uncharacterized protein</fullName>
    </submittedName>
</protein>